<protein>
    <submittedName>
        <fullName evidence="1">Uncharacterized protein</fullName>
    </submittedName>
</protein>
<dbReference type="EMBL" id="LGTL01000015">
    <property type="protein sequence ID" value="KPA78069.1"/>
    <property type="molecule type" value="Genomic_DNA"/>
</dbReference>
<dbReference type="EMBL" id="LGTL01000015">
    <property type="protein sequence ID" value="KPA78070.1"/>
    <property type="molecule type" value="Genomic_DNA"/>
</dbReference>
<dbReference type="RefSeq" id="XP_015656509.1">
    <property type="nucleotide sequence ID" value="XM_015805216.1"/>
</dbReference>
<dbReference type="AlphaFoldDB" id="A0A0M9FXE1"/>
<evidence type="ECO:0000313" key="1">
    <source>
        <dbReference type="EMBL" id="KPA78070.1"/>
    </source>
</evidence>
<dbReference type="GeneID" id="26907088"/>
<reference evidence="1 2" key="1">
    <citation type="submission" date="2015-07" db="EMBL/GenBank/DDBJ databases">
        <title>High-quality genome of monoxenous trypanosomatid Leptomonas pyrrhocoris.</title>
        <authorList>
            <person name="Flegontov P."/>
            <person name="Butenko A."/>
            <person name="Firsov S."/>
            <person name="Vlcek C."/>
            <person name="Logacheva M.D."/>
            <person name="Field M."/>
            <person name="Filatov D."/>
            <person name="Flegontova O."/>
            <person name="Gerasimov E."/>
            <person name="Jackson A.P."/>
            <person name="Kelly S."/>
            <person name="Opperdoes F."/>
            <person name="O'Reilly A."/>
            <person name="Votypka J."/>
            <person name="Yurchenko V."/>
            <person name="Lukes J."/>
        </authorList>
    </citation>
    <scope>NUCLEOTIDE SEQUENCE [LARGE SCALE GENOMIC DNA]</scope>
    <source>
        <strain evidence="1">H10</strain>
    </source>
</reference>
<keyword evidence="2" id="KW-1185">Reference proteome</keyword>
<proteinExistence type="predicted"/>
<dbReference type="EMBL" id="LGTL01000015">
    <property type="protein sequence ID" value="KPA78068.1"/>
    <property type="molecule type" value="Genomic_DNA"/>
</dbReference>
<sequence length="115" mass="13260">MSQVPKSQEAQSKEDLDLRVRQGLQKRKKCALCTQTFYVNELPGAITHKSILELRQKWGMDVRRGDHMPPPSQLYKREEICIFCMQFFDTTGSMQTQQKLLASTRDGISPSLTLR</sequence>
<comment type="caution">
    <text evidence="1">The sequence shown here is derived from an EMBL/GenBank/DDBJ whole genome shotgun (WGS) entry which is preliminary data.</text>
</comment>
<dbReference type="RefSeq" id="XP_015656507.1">
    <property type="nucleotide sequence ID" value="XM_015805214.1"/>
</dbReference>
<dbReference type="OrthoDB" id="10249316at2759"/>
<dbReference type="Proteomes" id="UP000037923">
    <property type="component" value="Unassembled WGS sequence"/>
</dbReference>
<name>A0A0M9FXE1_LEPPY</name>
<accession>A0A0M9FXE1</accession>
<dbReference type="RefSeq" id="XP_015656508.1">
    <property type="nucleotide sequence ID" value="XM_015805215.1"/>
</dbReference>
<evidence type="ECO:0000313" key="2">
    <source>
        <dbReference type="Proteomes" id="UP000037923"/>
    </source>
</evidence>
<dbReference type="VEuPathDB" id="TriTrypDB:LpyrH10_15_2120"/>
<gene>
    <name evidence="1" type="ORF">ABB37_06802</name>
</gene>
<dbReference type="OMA" id="ELCVFCM"/>
<organism evidence="1 2">
    <name type="scientific">Leptomonas pyrrhocoris</name>
    <name type="common">Firebug parasite</name>
    <dbReference type="NCBI Taxonomy" id="157538"/>
    <lineage>
        <taxon>Eukaryota</taxon>
        <taxon>Discoba</taxon>
        <taxon>Euglenozoa</taxon>
        <taxon>Kinetoplastea</taxon>
        <taxon>Metakinetoplastina</taxon>
        <taxon>Trypanosomatida</taxon>
        <taxon>Trypanosomatidae</taxon>
        <taxon>Leishmaniinae</taxon>
        <taxon>Leptomonas</taxon>
    </lineage>
</organism>